<gene>
    <name evidence="1" type="ORF">PDM29_18515</name>
</gene>
<organism evidence="1 2">
    <name type="scientific">Stenotrophomonas oahuensis</name>
    <dbReference type="NCBI Taxonomy" id="3003271"/>
    <lineage>
        <taxon>Bacteria</taxon>
        <taxon>Pseudomonadati</taxon>
        <taxon>Pseudomonadota</taxon>
        <taxon>Gammaproteobacteria</taxon>
        <taxon>Lysobacterales</taxon>
        <taxon>Lysobacteraceae</taxon>
        <taxon>Stenotrophomonas</taxon>
    </lineage>
</organism>
<name>A0ABY9YN33_9GAMM</name>
<dbReference type="RefSeq" id="WP_311191503.1">
    <property type="nucleotide sequence ID" value="NZ_CP115541.1"/>
</dbReference>
<evidence type="ECO:0000313" key="1">
    <source>
        <dbReference type="EMBL" id="WNH52299.1"/>
    </source>
</evidence>
<dbReference type="EMBL" id="CP115541">
    <property type="protein sequence ID" value="WNH52299.1"/>
    <property type="molecule type" value="Genomic_DNA"/>
</dbReference>
<evidence type="ECO:0000313" key="2">
    <source>
        <dbReference type="Proteomes" id="UP001302072"/>
    </source>
</evidence>
<reference evidence="1 2" key="1">
    <citation type="submission" date="2022-12" db="EMBL/GenBank/DDBJ databases">
        <title>Two new species, Stenotrophomonas aracearum and Stenotrophomonas oahuensis, isolated from Anthurium (Araceae family) in Hawaii.</title>
        <authorList>
            <person name="Chunag S.C."/>
            <person name="Dobhal S."/>
            <person name="Alvarez A."/>
            <person name="Arif M."/>
        </authorList>
    </citation>
    <scope>NUCLEOTIDE SEQUENCE [LARGE SCALE GENOMIC DNA]</scope>
    <source>
        <strain evidence="1 2">A5586</strain>
    </source>
</reference>
<dbReference type="Proteomes" id="UP001302072">
    <property type="component" value="Chromosome"/>
</dbReference>
<protein>
    <submittedName>
        <fullName evidence="1">Uncharacterized protein</fullName>
    </submittedName>
</protein>
<keyword evidence="2" id="KW-1185">Reference proteome</keyword>
<accession>A0ABY9YN33</accession>
<sequence length="164" mass="18077">MSLALPVIGAATPNAASADSSYRYESVSAISLDTSVIRIDIANKVLVYPATLTELEACPGKRNRCFKTTRMSFCSPTELEIRAGAWNCGDDDLGFHVTGERTLHIIGNDIHTLVISSHGTEYFFNRERGLVMFRFIGQPITEVYWSTSPLGFGSINQEAELRPD</sequence>
<proteinExistence type="predicted"/>